<feature type="domain" description="ATPase AAA-type core" evidence="2">
    <location>
        <begin position="250"/>
        <end position="336"/>
    </location>
</feature>
<keyword evidence="3" id="KW-0067">ATP-binding</keyword>
<proteinExistence type="predicted"/>
<evidence type="ECO:0000313" key="4">
    <source>
        <dbReference type="Proteomes" id="UP001611383"/>
    </source>
</evidence>
<evidence type="ECO:0000259" key="2">
    <source>
        <dbReference type="Pfam" id="PF13304"/>
    </source>
</evidence>
<keyword evidence="3" id="KW-0547">Nucleotide-binding</keyword>
<reference evidence="3 4" key="1">
    <citation type="submission" date="2019-08" db="EMBL/GenBank/DDBJ databases">
        <title>Archangium and Cystobacter genomes.</title>
        <authorList>
            <person name="Chen I.-C.K."/>
            <person name="Wielgoss S."/>
        </authorList>
    </citation>
    <scope>NUCLEOTIDE SEQUENCE [LARGE SCALE GENOMIC DNA]</scope>
    <source>
        <strain evidence="3 4">Cbm 6</strain>
    </source>
</reference>
<evidence type="ECO:0000256" key="1">
    <source>
        <dbReference type="SAM" id="MobiDB-lite"/>
    </source>
</evidence>
<dbReference type="EMBL" id="CP043494">
    <property type="protein sequence ID" value="WNG43531.1"/>
    <property type="molecule type" value="Genomic_DNA"/>
</dbReference>
<keyword evidence="4" id="KW-1185">Reference proteome</keyword>
<dbReference type="InterPro" id="IPR003959">
    <property type="entry name" value="ATPase_AAA_core"/>
</dbReference>
<feature type="compositionally biased region" description="Basic and acidic residues" evidence="1">
    <location>
        <begin position="406"/>
        <end position="420"/>
    </location>
</feature>
<dbReference type="Pfam" id="PF13304">
    <property type="entry name" value="AAA_21"/>
    <property type="match status" value="1"/>
</dbReference>
<name>A0ABY9WIC1_9BACT</name>
<dbReference type="SUPFAM" id="SSF52540">
    <property type="entry name" value="P-loop containing nucleoside triphosphate hydrolases"/>
    <property type="match status" value="1"/>
</dbReference>
<organism evidence="3 4">
    <name type="scientific">Archangium minus</name>
    <dbReference type="NCBI Taxonomy" id="83450"/>
    <lineage>
        <taxon>Bacteria</taxon>
        <taxon>Pseudomonadati</taxon>
        <taxon>Myxococcota</taxon>
        <taxon>Myxococcia</taxon>
        <taxon>Myxococcales</taxon>
        <taxon>Cystobacterineae</taxon>
        <taxon>Archangiaceae</taxon>
        <taxon>Archangium</taxon>
    </lineage>
</organism>
<sequence length="445" mass="49526">MYLLDIDISGLKLLRDFRLSLRDAQGQPRMWTVLIGENGLCKTSILQAIAMAASGYLRANQLADVPSLPDRRLTGRAMTIDAEFTFGANQHTQRKYPGIHPRPEFPPVIYSNLWLSLGHSVFDGKSDYGDHRESVNEPSLDPIEEARALNLPQWFVAGYGTTRLLPRPFASDKVEDPILSRLNSLFDRGRIIGTGFADLLEDSLEFAQALHQALVSSQLLPRTTNVELQGRGGTKTPSDLVAKHSFELKVGTETLKLPATWLSQGYQSTIAWIADIIGQMFWENGGPIPLSEMEGLILVDEIDLHLHPKWQLGLIPTLKRVFPKLQFVVTTHSPMILPGLSREEVVILGTDDKGNVIPQESSESPALLTGSEIYRTFFGIDRLHPSDLGKDLQRYSFLIADPLRSDEEDKEMHDISKRLAEAGVDPGWEPVPRIQEPPAGSEKPS</sequence>
<dbReference type="InterPro" id="IPR027417">
    <property type="entry name" value="P-loop_NTPase"/>
</dbReference>
<dbReference type="GO" id="GO:0005524">
    <property type="term" value="F:ATP binding"/>
    <property type="evidence" value="ECO:0007669"/>
    <property type="project" value="UniProtKB-KW"/>
</dbReference>
<feature type="region of interest" description="Disordered" evidence="1">
    <location>
        <begin position="406"/>
        <end position="445"/>
    </location>
</feature>
<evidence type="ECO:0000313" key="3">
    <source>
        <dbReference type="EMBL" id="WNG43531.1"/>
    </source>
</evidence>
<dbReference type="Proteomes" id="UP001611383">
    <property type="component" value="Chromosome"/>
</dbReference>
<protein>
    <submittedName>
        <fullName evidence="3">ATP-binding protein</fullName>
    </submittedName>
</protein>
<dbReference type="PANTHER" id="PTHR43581:SF2">
    <property type="entry name" value="EXCINUCLEASE ATPASE SUBUNIT"/>
    <property type="match status" value="1"/>
</dbReference>
<dbReference type="Gene3D" id="3.40.50.300">
    <property type="entry name" value="P-loop containing nucleotide triphosphate hydrolases"/>
    <property type="match status" value="2"/>
</dbReference>
<dbReference type="InterPro" id="IPR051396">
    <property type="entry name" value="Bact_Antivir_Def_Nuclease"/>
</dbReference>
<dbReference type="RefSeq" id="WP_395814672.1">
    <property type="nucleotide sequence ID" value="NZ_CP043494.1"/>
</dbReference>
<accession>A0ABY9WIC1</accession>
<gene>
    <name evidence="3" type="ORF">F0U60_05020</name>
</gene>
<dbReference type="PANTHER" id="PTHR43581">
    <property type="entry name" value="ATP/GTP PHOSPHATASE"/>
    <property type="match status" value="1"/>
</dbReference>